<dbReference type="AlphaFoldDB" id="K1TS65"/>
<dbReference type="InterPro" id="IPR036640">
    <property type="entry name" value="ABC1_TM_sf"/>
</dbReference>
<dbReference type="EMBL" id="AJWY01005140">
    <property type="protein sequence ID" value="EKC70449.1"/>
    <property type="molecule type" value="Genomic_DNA"/>
</dbReference>
<evidence type="ECO:0000256" key="6">
    <source>
        <dbReference type="SAM" id="Phobius"/>
    </source>
</evidence>
<evidence type="ECO:0000256" key="5">
    <source>
        <dbReference type="SAM" id="MobiDB-lite"/>
    </source>
</evidence>
<evidence type="ECO:0000256" key="3">
    <source>
        <dbReference type="ARBA" id="ARBA00022989"/>
    </source>
</evidence>
<dbReference type="Pfam" id="PF00664">
    <property type="entry name" value="ABC_membrane"/>
    <property type="match status" value="1"/>
</dbReference>
<dbReference type="GO" id="GO:0005524">
    <property type="term" value="F:ATP binding"/>
    <property type="evidence" value="ECO:0007669"/>
    <property type="project" value="InterPro"/>
</dbReference>
<dbReference type="PANTHER" id="PTHR43394:SF1">
    <property type="entry name" value="ATP-BINDING CASSETTE SUB-FAMILY B MEMBER 10, MITOCHONDRIAL"/>
    <property type="match status" value="1"/>
</dbReference>
<proteinExistence type="predicted"/>
<keyword evidence="2 6" id="KW-0812">Transmembrane</keyword>
<feature type="transmembrane region" description="Helical" evidence="6">
    <location>
        <begin position="88"/>
        <end position="108"/>
    </location>
</feature>
<dbReference type="GO" id="GO:0016020">
    <property type="term" value="C:membrane"/>
    <property type="evidence" value="ECO:0007669"/>
    <property type="project" value="UniProtKB-SubCell"/>
</dbReference>
<feature type="non-terminal residue" evidence="8">
    <location>
        <position position="1"/>
    </location>
</feature>
<dbReference type="GO" id="GO:0015421">
    <property type="term" value="F:ABC-type oligopeptide transporter activity"/>
    <property type="evidence" value="ECO:0007669"/>
    <property type="project" value="TreeGrafter"/>
</dbReference>
<comment type="caution">
    <text evidence="8">The sequence shown here is derived from an EMBL/GenBank/DDBJ whole genome shotgun (WGS) entry which is preliminary data.</text>
</comment>
<name>K1TS65_9ZZZZ</name>
<dbReference type="SUPFAM" id="SSF90123">
    <property type="entry name" value="ABC transporter transmembrane region"/>
    <property type="match status" value="1"/>
</dbReference>
<evidence type="ECO:0000256" key="2">
    <source>
        <dbReference type="ARBA" id="ARBA00022692"/>
    </source>
</evidence>
<organism evidence="8">
    <name type="scientific">human gut metagenome</name>
    <dbReference type="NCBI Taxonomy" id="408170"/>
    <lineage>
        <taxon>unclassified sequences</taxon>
        <taxon>metagenomes</taxon>
        <taxon>organismal metagenomes</taxon>
    </lineage>
</organism>
<keyword evidence="3 6" id="KW-1133">Transmembrane helix</keyword>
<feature type="domain" description="ABC transmembrane type-1" evidence="7">
    <location>
        <begin position="1"/>
        <end position="118"/>
    </location>
</feature>
<dbReference type="Gene3D" id="1.20.1560.10">
    <property type="entry name" value="ABC transporter type 1, transmembrane domain"/>
    <property type="match status" value="1"/>
</dbReference>
<gene>
    <name evidence="8" type="ORF">LEA_07780</name>
</gene>
<dbReference type="InterPro" id="IPR011527">
    <property type="entry name" value="ABC1_TM_dom"/>
</dbReference>
<comment type="subcellular location">
    <subcellularLocation>
        <location evidence="1">Membrane</location>
        <topology evidence="1">Multi-pass membrane protein</topology>
    </subcellularLocation>
</comment>
<sequence>TGSIDFGYIGKILLILLVMYLVSAAFSFCQSWIMSGLSQKMCYDFRRQISEKINRLPLAYFEKRTVGEVLSRITNDVDTLGQSLNQSITQLITSITTMIGVLIMMLTISPTMTLIAIFDPAGLDGAGAVGGQVQPEIFPRPAKSSGLRERPGGGSIFRPQCGQSVQSRRCRSE</sequence>
<reference evidence="8" key="1">
    <citation type="journal article" date="2013" name="Environ. Microbiol.">
        <title>Microbiota from the distal guts of lean and obese adolescents exhibit partial functional redundancy besides clear differences in community structure.</title>
        <authorList>
            <person name="Ferrer M."/>
            <person name="Ruiz A."/>
            <person name="Lanza F."/>
            <person name="Haange S.B."/>
            <person name="Oberbach A."/>
            <person name="Till H."/>
            <person name="Bargiela R."/>
            <person name="Campoy C."/>
            <person name="Segura M.T."/>
            <person name="Richter M."/>
            <person name="von Bergen M."/>
            <person name="Seifert J."/>
            <person name="Suarez A."/>
        </authorList>
    </citation>
    <scope>NUCLEOTIDE SEQUENCE</scope>
</reference>
<dbReference type="InterPro" id="IPR039421">
    <property type="entry name" value="Type_1_exporter"/>
</dbReference>
<evidence type="ECO:0000313" key="8">
    <source>
        <dbReference type="EMBL" id="EKC70449.1"/>
    </source>
</evidence>
<evidence type="ECO:0000259" key="7">
    <source>
        <dbReference type="PROSITE" id="PS50929"/>
    </source>
</evidence>
<dbReference type="PROSITE" id="PS50929">
    <property type="entry name" value="ABC_TM1F"/>
    <property type="match status" value="1"/>
</dbReference>
<evidence type="ECO:0000256" key="4">
    <source>
        <dbReference type="ARBA" id="ARBA00023136"/>
    </source>
</evidence>
<keyword evidence="4 6" id="KW-0472">Membrane</keyword>
<feature type="transmembrane region" description="Helical" evidence="6">
    <location>
        <begin position="12"/>
        <end position="33"/>
    </location>
</feature>
<evidence type="ECO:0000256" key="1">
    <source>
        <dbReference type="ARBA" id="ARBA00004141"/>
    </source>
</evidence>
<accession>K1TS65</accession>
<protein>
    <submittedName>
        <fullName evidence="8">Membrane protein containing ABC transporter, transmembrane region domain protein</fullName>
    </submittedName>
</protein>
<feature type="region of interest" description="Disordered" evidence="5">
    <location>
        <begin position="139"/>
        <end position="173"/>
    </location>
</feature>
<dbReference type="PANTHER" id="PTHR43394">
    <property type="entry name" value="ATP-DEPENDENT PERMEASE MDL1, MITOCHONDRIAL"/>
    <property type="match status" value="1"/>
</dbReference>